<dbReference type="Proteomes" id="UP000315842">
    <property type="component" value="Unassembled WGS sequence"/>
</dbReference>
<evidence type="ECO:0008006" key="4">
    <source>
        <dbReference type="Google" id="ProtNLM"/>
    </source>
</evidence>
<dbReference type="RefSeq" id="WP_141319656.1">
    <property type="nucleotide sequence ID" value="NZ_BJLP01000017.1"/>
</dbReference>
<proteinExistence type="predicted"/>
<feature type="transmembrane region" description="Helical" evidence="1">
    <location>
        <begin position="64"/>
        <end position="84"/>
    </location>
</feature>
<evidence type="ECO:0000313" key="3">
    <source>
        <dbReference type="Proteomes" id="UP000315842"/>
    </source>
</evidence>
<evidence type="ECO:0000313" key="2">
    <source>
        <dbReference type="EMBL" id="GEA80834.1"/>
    </source>
</evidence>
<feature type="transmembrane region" description="Helical" evidence="1">
    <location>
        <begin position="6"/>
        <end position="24"/>
    </location>
</feature>
<dbReference type="InterPro" id="IPR049713">
    <property type="entry name" value="Pr6Pr-like"/>
</dbReference>
<evidence type="ECO:0000256" key="1">
    <source>
        <dbReference type="SAM" id="Phobius"/>
    </source>
</evidence>
<feature type="transmembrane region" description="Helical" evidence="1">
    <location>
        <begin position="170"/>
        <end position="191"/>
    </location>
</feature>
<comment type="caution">
    <text evidence="2">The sequence shown here is derived from an EMBL/GenBank/DDBJ whole genome shotgun (WGS) entry which is preliminary data.</text>
</comment>
<reference evidence="2 3" key="1">
    <citation type="submission" date="2019-06" db="EMBL/GenBank/DDBJ databases">
        <title>Whole genome shotgun sequence of Cellulomonas uda NBRC 3747.</title>
        <authorList>
            <person name="Hosoyama A."/>
            <person name="Uohara A."/>
            <person name="Ohji S."/>
            <person name="Ichikawa N."/>
        </authorList>
    </citation>
    <scope>NUCLEOTIDE SEQUENCE [LARGE SCALE GENOMIC DNA]</scope>
    <source>
        <strain evidence="2 3">NBRC 3747</strain>
    </source>
</reference>
<organism evidence="2 3">
    <name type="scientific">Cellulomonas uda</name>
    <dbReference type="NCBI Taxonomy" id="1714"/>
    <lineage>
        <taxon>Bacteria</taxon>
        <taxon>Bacillati</taxon>
        <taxon>Actinomycetota</taxon>
        <taxon>Actinomycetes</taxon>
        <taxon>Micrococcales</taxon>
        <taxon>Cellulomonadaceae</taxon>
        <taxon>Cellulomonas</taxon>
    </lineage>
</organism>
<feature type="transmembrane region" description="Helical" evidence="1">
    <location>
        <begin position="129"/>
        <end position="150"/>
    </location>
</feature>
<protein>
    <recommendedName>
        <fullName evidence="4">Integral membrane protein</fullName>
    </recommendedName>
</protein>
<dbReference type="AlphaFoldDB" id="A0A4Y3KBU1"/>
<dbReference type="NCBIfam" id="NF038065">
    <property type="entry name" value="Pr6Pr"/>
    <property type="match status" value="1"/>
</dbReference>
<keyword evidence="1" id="KW-0812">Transmembrane</keyword>
<keyword evidence="3" id="KW-1185">Reference proteome</keyword>
<accession>A0A4Y3KBU1</accession>
<keyword evidence="1" id="KW-0472">Membrane</keyword>
<sequence>MDVVVALFRFFVVYLALMGTRDIWLHGELDGLLYFTNQSGFLLAVVMTWAGISSLRRTPQPPGWLKGGVTLFLAITGLVAAFVLEPEAADAPTLTLGLTAGQVEHQLNPVLAVLDFLLLDPHRRMRWRYAWWWLTYLVAYVVVTTVRGTVWDLGYPYGFIDLGELGWGGLLLNVLVYGVGFAALGLVIILLDRRLPKRALVGSPVTTRT</sequence>
<keyword evidence="1" id="KW-1133">Transmembrane helix</keyword>
<feature type="transmembrane region" description="Helical" evidence="1">
    <location>
        <begin position="31"/>
        <end position="52"/>
    </location>
</feature>
<dbReference type="EMBL" id="BJLP01000017">
    <property type="protein sequence ID" value="GEA80834.1"/>
    <property type="molecule type" value="Genomic_DNA"/>
</dbReference>
<name>A0A4Y3KBU1_CELUD</name>
<gene>
    <name evidence="2" type="ORF">CUD01_12780</name>
</gene>